<accession>A0A015X8T1</accession>
<name>A0A015X8T1_BACFG</name>
<evidence type="ECO:0000313" key="2">
    <source>
        <dbReference type="Proteomes" id="UP000022082"/>
    </source>
</evidence>
<organism evidence="1 2">
    <name type="scientific">Bacteroides fragilis str. S36L11</name>
    <dbReference type="NCBI Taxonomy" id="1339327"/>
    <lineage>
        <taxon>Bacteria</taxon>
        <taxon>Pseudomonadati</taxon>
        <taxon>Bacteroidota</taxon>
        <taxon>Bacteroidia</taxon>
        <taxon>Bacteroidales</taxon>
        <taxon>Bacteroidaceae</taxon>
        <taxon>Bacteroides</taxon>
    </lineage>
</organism>
<evidence type="ECO:0000313" key="1">
    <source>
        <dbReference type="EMBL" id="EXZ28098.1"/>
    </source>
</evidence>
<dbReference type="EMBL" id="JGDJ01000228">
    <property type="protein sequence ID" value="EXZ28098.1"/>
    <property type="molecule type" value="Genomic_DNA"/>
</dbReference>
<proteinExistence type="predicted"/>
<comment type="caution">
    <text evidence="1">The sequence shown here is derived from an EMBL/GenBank/DDBJ whole genome shotgun (WGS) entry which is preliminary data.</text>
</comment>
<gene>
    <name evidence="1" type="ORF">M136_2733</name>
</gene>
<dbReference type="Proteomes" id="UP000022082">
    <property type="component" value="Unassembled WGS sequence"/>
</dbReference>
<dbReference type="AlphaFoldDB" id="A0A015X8T1"/>
<reference evidence="1 2" key="1">
    <citation type="submission" date="2014-02" db="EMBL/GenBank/DDBJ databases">
        <authorList>
            <person name="Sears C."/>
            <person name="Carroll K."/>
            <person name="Sack B.R."/>
            <person name="Qadri F."/>
            <person name="Myers L.L."/>
            <person name="Chung G.-T."/>
            <person name="Escheverria P."/>
            <person name="Fraser C.M."/>
            <person name="Sadzewicz L."/>
            <person name="Shefchek K.A."/>
            <person name="Tallon L."/>
            <person name="Das S.P."/>
            <person name="Daugherty S."/>
            <person name="Mongodin E.F."/>
        </authorList>
    </citation>
    <scope>NUCLEOTIDE SEQUENCE [LARGE SCALE GENOMIC DNA]</scope>
    <source>
        <strain evidence="1 2">S36L11</strain>
    </source>
</reference>
<sequence length="56" mass="6598">MLVVFKGLDYGGKSTHKESCPVEKTIDGLIDYWFKTRYLRLYTDFPALRLVLFSHK</sequence>
<protein>
    <submittedName>
        <fullName evidence="1">Uncharacterized protein</fullName>
    </submittedName>
</protein>